<name>S4P0Z6_9NEOP</name>
<protein>
    <submittedName>
        <fullName evidence="1">Uncharacterized protein</fullName>
    </submittedName>
</protein>
<evidence type="ECO:0000313" key="1">
    <source>
        <dbReference type="EMBL" id="JAA83434.1"/>
    </source>
</evidence>
<dbReference type="EMBL" id="GAIX01009126">
    <property type="protein sequence ID" value="JAA83434.1"/>
    <property type="molecule type" value="Transcribed_RNA"/>
</dbReference>
<organism evidence="1">
    <name type="scientific">Pararge aegeria</name>
    <name type="common">speckled wood butterfly</name>
    <dbReference type="NCBI Taxonomy" id="116150"/>
    <lineage>
        <taxon>Eukaryota</taxon>
        <taxon>Metazoa</taxon>
        <taxon>Ecdysozoa</taxon>
        <taxon>Arthropoda</taxon>
        <taxon>Hexapoda</taxon>
        <taxon>Insecta</taxon>
        <taxon>Pterygota</taxon>
        <taxon>Neoptera</taxon>
        <taxon>Endopterygota</taxon>
        <taxon>Lepidoptera</taxon>
        <taxon>Glossata</taxon>
        <taxon>Ditrysia</taxon>
        <taxon>Papilionoidea</taxon>
        <taxon>Nymphalidae</taxon>
        <taxon>Satyrinae</taxon>
        <taxon>Satyrini</taxon>
        <taxon>Parargina</taxon>
        <taxon>Pararge</taxon>
    </lineage>
</organism>
<reference evidence="1" key="2">
    <citation type="submission" date="2013-05" db="EMBL/GenBank/DDBJ databases">
        <authorList>
            <person name="Carter J.-M."/>
            <person name="Baker S.C."/>
            <person name="Pink R."/>
            <person name="Carter D.R.F."/>
            <person name="Collins A."/>
            <person name="Tomlin J."/>
            <person name="Gibbs M."/>
            <person name="Breuker C.J."/>
        </authorList>
    </citation>
    <scope>NUCLEOTIDE SEQUENCE</scope>
    <source>
        <tissue evidence="1">Ovary</tissue>
    </source>
</reference>
<dbReference type="AlphaFoldDB" id="S4P0Z6"/>
<proteinExistence type="predicted"/>
<reference evidence="1" key="1">
    <citation type="journal article" date="2013" name="BMC Genomics">
        <title>Unscrambling butterfly oogenesis.</title>
        <authorList>
            <person name="Carter J.M."/>
            <person name="Baker S.C."/>
            <person name="Pink R."/>
            <person name="Carter D.R."/>
            <person name="Collins A."/>
            <person name="Tomlin J."/>
            <person name="Gibbs M."/>
            <person name="Breuker C.J."/>
        </authorList>
    </citation>
    <scope>NUCLEOTIDE SEQUENCE</scope>
    <source>
        <tissue evidence="1">Ovary</tissue>
    </source>
</reference>
<accession>S4P0Z6</accession>
<sequence length="268" mass="30517">MNGMTTYFDQYPIPQIYNFPLMLTEWSPIVQNAYTAPVLPVTIISPQVLAPICPYMGVVVTESVVPVIPSVVDVSSVICNNVYSHVYDTELNCTDKSVSTEVLTNDVINIDENVPRHVEEKIDEIVDGELVNPIELYLKLPKELFPTAWMLSIDPNVIIEEFFKLASISENVSWILDLEFGVPRVPITRAIATYNVKFNSIHCKNTPGAIHPGFEKCNSDFKRVILFYYDCIISNWYNGYITLCDDKSVENFQSWLQIPMQLFGMCWP</sequence>